<reference evidence="1 2" key="1">
    <citation type="submission" date="2020-02" db="EMBL/GenBank/DDBJ databases">
        <authorList>
            <person name="Gao J."/>
            <person name="Sun J."/>
        </authorList>
    </citation>
    <scope>NUCLEOTIDE SEQUENCE [LARGE SCALE GENOMIC DNA]</scope>
    <source>
        <strain evidence="1 2">7124</strain>
    </source>
</reference>
<dbReference type="RefSeq" id="WP_165099654.1">
    <property type="nucleotide sequence ID" value="NZ_JAAKGU010000006.1"/>
</dbReference>
<evidence type="ECO:0000313" key="1">
    <source>
        <dbReference type="EMBL" id="NGM83787.1"/>
    </source>
</evidence>
<dbReference type="Proteomes" id="UP000480151">
    <property type="component" value="Unassembled WGS sequence"/>
</dbReference>
<dbReference type="AlphaFoldDB" id="A0A6M1PJP0"/>
<accession>A0A6M1PJP0</accession>
<gene>
    <name evidence="1" type="ORF">G5B47_15300</name>
</gene>
<protein>
    <submittedName>
        <fullName evidence="1">Uncharacterized protein</fullName>
    </submittedName>
</protein>
<comment type="caution">
    <text evidence="1">The sequence shown here is derived from an EMBL/GenBank/DDBJ whole genome shotgun (WGS) entry which is preliminary data.</text>
</comment>
<keyword evidence="2" id="KW-1185">Reference proteome</keyword>
<dbReference type="EMBL" id="JAAKGU010000006">
    <property type="protein sequence ID" value="NGM83787.1"/>
    <property type="molecule type" value="Genomic_DNA"/>
</dbReference>
<name>A0A6M1PJP0_9BACL</name>
<organism evidence="1 2">
    <name type="scientific">Paenibacillus apii</name>
    <dbReference type="NCBI Taxonomy" id="1850370"/>
    <lineage>
        <taxon>Bacteria</taxon>
        <taxon>Bacillati</taxon>
        <taxon>Bacillota</taxon>
        <taxon>Bacilli</taxon>
        <taxon>Bacillales</taxon>
        <taxon>Paenibacillaceae</taxon>
        <taxon>Paenibacillus</taxon>
    </lineage>
</organism>
<evidence type="ECO:0000313" key="2">
    <source>
        <dbReference type="Proteomes" id="UP000480151"/>
    </source>
</evidence>
<sequence>MLDFLSKHAQKAYKEIQQITEQPDLLFSNDPTLIPLEARTNYRYIHGFTRLLRKGTLNIEDVTISLFFVKSKLDEYLKKIYKNKDFEFIIYGDIGIPGFYINDHVKL</sequence>
<proteinExistence type="predicted"/>